<comment type="subcellular location">
    <subcellularLocation>
        <location evidence="1">Membrane</location>
        <topology evidence="1">Multi-pass membrane protein</topology>
    </subcellularLocation>
</comment>
<evidence type="ECO:0000256" key="4">
    <source>
        <dbReference type="ARBA" id="ARBA00022801"/>
    </source>
</evidence>
<keyword evidence="6 7" id="KW-0472">Membrane</keyword>
<feature type="transmembrane region" description="Helical" evidence="7">
    <location>
        <begin position="216"/>
        <end position="233"/>
    </location>
</feature>
<keyword evidence="3 7" id="KW-0812">Transmembrane</keyword>
<keyword evidence="5 7" id="KW-1133">Transmembrane helix</keyword>
<evidence type="ECO:0000313" key="10">
    <source>
        <dbReference type="Proteomes" id="UP000245639"/>
    </source>
</evidence>
<dbReference type="InterPro" id="IPR035952">
    <property type="entry name" value="Rhomboid-like_sf"/>
</dbReference>
<feature type="transmembrane region" description="Helical" evidence="7">
    <location>
        <begin position="239"/>
        <end position="256"/>
    </location>
</feature>
<comment type="similarity">
    <text evidence="2">Belongs to the peptidase S54 family.</text>
</comment>
<dbReference type="EMBL" id="QEKW01000004">
    <property type="protein sequence ID" value="PVZ10814.1"/>
    <property type="molecule type" value="Genomic_DNA"/>
</dbReference>
<evidence type="ECO:0000256" key="6">
    <source>
        <dbReference type="ARBA" id="ARBA00023136"/>
    </source>
</evidence>
<dbReference type="InterPro" id="IPR022764">
    <property type="entry name" value="Peptidase_S54_rhomboid_dom"/>
</dbReference>
<evidence type="ECO:0000256" key="3">
    <source>
        <dbReference type="ARBA" id="ARBA00022692"/>
    </source>
</evidence>
<keyword evidence="9" id="KW-0645">Protease</keyword>
<feature type="transmembrane region" description="Helical" evidence="7">
    <location>
        <begin position="191"/>
        <end position="209"/>
    </location>
</feature>
<dbReference type="PANTHER" id="PTHR43731">
    <property type="entry name" value="RHOMBOID PROTEASE"/>
    <property type="match status" value="1"/>
</dbReference>
<dbReference type="SUPFAM" id="SSF144091">
    <property type="entry name" value="Rhomboid-like"/>
    <property type="match status" value="1"/>
</dbReference>
<comment type="caution">
    <text evidence="9">The sequence shown here is derived from an EMBL/GenBank/DDBJ whole genome shotgun (WGS) entry which is preliminary data.</text>
</comment>
<proteinExistence type="inferred from homology"/>
<evidence type="ECO:0000259" key="8">
    <source>
        <dbReference type="Pfam" id="PF01694"/>
    </source>
</evidence>
<dbReference type="AlphaFoldDB" id="A0A2U1FF60"/>
<dbReference type="RefSeq" id="WP_116707866.1">
    <property type="nucleotide sequence ID" value="NZ_QEKW01000004.1"/>
</dbReference>
<feature type="transmembrane region" description="Helical" evidence="7">
    <location>
        <begin position="166"/>
        <end position="185"/>
    </location>
</feature>
<feature type="transmembrane region" description="Helical" evidence="7">
    <location>
        <begin position="268"/>
        <end position="288"/>
    </location>
</feature>
<evidence type="ECO:0000313" key="9">
    <source>
        <dbReference type="EMBL" id="PVZ10814.1"/>
    </source>
</evidence>
<gene>
    <name evidence="9" type="ORF">C8D89_10425</name>
</gene>
<evidence type="ECO:0000256" key="5">
    <source>
        <dbReference type="ARBA" id="ARBA00022989"/>
    </source>
</evidence>
<dbReference type="OrthoDB" id="9807874at2"/>
<dbReference type="CDD" id="cd19756">
    <property type="entry name" value="Bbox2"/>
    <property type="match status" value="1"/>
</dbReference>
<organism evidence="9 10">
    <name type="scientific">Actinomycetospora cinnamomea</name>
    <dbReference type="NCBI Taxonomy" id="663609"/>
    <lineage>
        <taxon>Bacteria</taxon>
        <taxon>Bacillati</taxon>
        <taxon>Actinomycetota</taxon>
        <taxon>Actinomycetes</taxon>
        <taxon>Pseudonocardiales</taxon>
        <taxon>Pseudonocardiaceae</taxon>
        <taxon>Actinomycetospora</taxon>
    </lineage>
</organism>
<feature type="transmembrane region" description="Helical" evidence="7">
    <location>
        <begin position="135"/>
        <end position="154"/>
    </location>
</feature>
<dbReference type="GO" id="GO:0006508">
    <property type="term" value="P:proteolysis"/>
    <property type="evidence" value="ECO:0007669"/>
    <property type="project" value="UniProtKB-KW"/>
</dbReference>
<sequence length="291" mass="29498">MTAPGPGPSAGPDASPHCVRHPDRPTGLACTRCGRPACPDCLRPAPVGAHCVDCIAEGERTTRTARTVGGGPVRPSARPVVTTTLVVVNVAVFVLTALSAGSAWDNVASPLVAAAWLVPADVAAGEWWRLVTAGFLHAGPLHIAFNMIALWILGRDLELVLGRLRYGLLYGVSLLGSSTAVTLLGEPFRPVLGASGAVFGLMGALVIVLRRLRLSPGPALLMVGINVVLTFTIPGLSVLGHLGGLATGLAVAAVLVHGPARSRPAAGLLAVGGIAVVLVVLVAVRALTLGG</sequence>
<dbReference type="GO" id="GO:0016020">
    <property type="term" value="C:membrane"/>
    <property type="evidence" value="ECO:0007669"/>
    <property type="project" value="UniProtKB-SubCell"/>
</dbReference>
<feature type="transmembrane region" description="Helical" evidence="7">
    <location>
        <begin position="80"/>
        <end position="104"/>
    </location>
</feature>
<name>A0A2U1FF60_9PSEU</name>
<dbReference type="Pfam" id="PF01694">
    <property type="entry name" value="Rhomboid"/>
    <property type="match status" value="1"/>
</dbReference>
<keyword evidence="4" id="KW-0378">Hydrolase</keyword>
<evidence type="ECO:0000256" key="1">
    <source>
        <dbReference type="ARBA" id="ARBA00004141"/>
    </source>
</evidence>
<feature type="domain" description="Peptidase S54 rhomboid" evidence="8">
    <location>
        <begin position="125"/>
        <end position="256"/>
    </location>
</feature>
<dbReference type="PANTHER" id="PTHR43731:SF14">
    <property type="entry name" value="PRESENILIN-ASSOCIATED RHOMBOID-LIKE PROTEIN, MITOCHONDRIAL"/>
    <property type="match status" value="1"/>
</dbReference>
<accession>A0A2U1FF60</accession>
<protein>
    <submittedName>
        <fullName evidence="9">Membrane associated rhomboid family serine protease</fullName>
    </submittedName>
</protein>
<evidence type="ECO:0000256" key="7">
    <source>
        <dbReference type="SAM" id="Phobius"/>
    </source>
</evidence>
<keyword evidence="10" id="KW-1185">Reference proteome</keyword>
<dbReference type="Gene3D" id="1.20.1540.10">
    <property type="entry name" value="Rhomboid-like"/>
    <property type="match status" value="1"/>
</dbReference>
<dbReference type="Proteomes" id="UP000245639">
    <property type="component" value="Unassembled WGS sequence"/>
</dbReference>
<dbReference type="GO" id="GO:0004252">
    <property type="term" value="F:serine-type endopeptidase activity"/>
    <property type="evidence" value="ECO:0007669"/>
    <property type="project" value="InterPro"/>
</dbReference>
<dbReference type="InterPro" id="IPR050925">
    <property type="entry name" value="Rhomboid_protease_S54"/>
</dbReference>
<evidence type="ECO:0000256" key="2">
    <source>
        <dbReference type="ARBA" id="ARBA00009045"/>
    </source>
</evidence>
<reference evidence="9 10" key="1">
    <citation type="submission" date="2018-04" db="EMBL/GenBank/DDBJ databases">
        <title>Genomic Encyclopedia of Type Strains, Phase IV (KMG-IV): sequencing the most valuable type-strain genomes for metagenomic binning, comparative biology and taxonomic classification.</title>
        <authorList>
            <person name="Goeker M."/>
        </authorList>
    </citation>
    <scope>NUCLEOTIDE SEQUENCE [LARGE SCALE GENOMIC DNA]</scope>
    <source>
        <strain evidence="9 10">DSM 45771</strain>
    </source>
</reference>
<dbReference type="SUPFAM" id="SSF57845">
    <property type="entry name" value="B-box zinc-binding domain"/>
    <property type="match status" value="1"/>
</dbReference>